<dbReference type="Gene3D" id="2.70.50.70">
    <property type="match status" value="1"/>
</dbReference>
<evidence type="ECO:0000313" key="4">
    <source>
        <dbReference type="EMBL" id="QIU96426.1"/>
    </source>
</evidence>
<dbReference type="InterPro" id="IPR027824">
    <property type="entry name" value="DUF4469"/>
</dbReference>
<gene>
    <name evidence="4" type="ORF">BacF7301_20720</name>
</gene>
<feature type="region of interest" description="Disordered" evidence="1">
    <location>
        <begin position="241"/>
        <end position="270"/>
    </location>
</feature>
<proteinExistence type="predicted"/>
<evidence type="ECO:0000259" key="2">
    <source>
        <dbReference type="Pfam" id="PF14734"/>
    </source>
</evidence>
<organism evidence="4 5">
    <name type="scientific">Bacteroides faecium</name>
    <dbReference type="NCBI Taxonomy" id="2715212"/>
    <lineage>
        <taxon>Bacteria</taxon>
        <taxon>Pseudomonadati</taxon>
        <taxon>Bacteroidota</taxon>
        <taxon>Bacteroidia</taxon>
        <taxon>Bacteroidales</taxon>
        <taxon>Bacteroidaceae</taxon>
        <taxon>Bacteroides</taxon>
    </lineage>
</organism>
<dbReference type="AlphaFoldDB" id="A0A6H0KSI9"/>
<dbReference type="Proteomes" id="UP000501780">
    <property type="component" value="Chromosome"/>
</dbReference>
<evidence type="ECO:0000256" key="1">
    <source>
        <dbReference type="SAM" id="MobiDB-lite"/>
    </source>
</evidence>
<dbReference type="KEGG" id="bfc:BacF7301_20720"/>
<evidence type="ECO:0000259" key="3">
    <source>
        <dbReference type="Pfam" id="PF14848"/>
    </source>
</evidence>
<dbReference type="CDD" id="cd12843">
    <property type="entry name" value="Bvu_2165_C_like"/>
    <property type="match status" value="1"/>
</dbReference>
<dbReference type="EMBL" id="CP050831">
    <property type="protein sequence ID" value="QIU96426.1"/>
    <property type="molecule type" value="Genomic_DNA"/>
</dbReference>
<dbReference type="Pfam" id="PF14848">
    <property type="entry name" value="HU-DNA_bdg"/>
    <property type="match status" value="1"/>
</dbReference>
<protein>
    <submittedName>
        <fullName evidence="4">DUF4469 domain-containing protein</fullName>
    </submittedName>
</protein>
<evidence type="ECO:0000313" key="5">
    <source>
        <dbReference type="Proteomes" id="UP000501780"/>
    </source>
</evidence>
<reference evidence="4 5" key="1">
    <citation type="submission" date="2020-03" db="EMBL/GenBank/DDBJ databases">
        <title>Genomic analysis of Bacteroides faecium CBA7301.</title>
        <authorList>
            <person name="Kim J."/>
            <person name="Roh S.W."/>
        </authorList>
    </citation>
    <scope>NUCLEOTIDE SEQUENCE [LARGE SCALE GENOMIC DNA]</scope>
    <source>
        <strain evidence="4 5">CBA7301</strain>
    </source>
</reference>
<sequence>MATNEKITLNVDLYDNIMTEQKGDYTGRARITGSLHNKEIAARIIKERTEYRQETIENILDLADQKKVEAIAEGKSVVDGVGQYIVTVRGSFLGENAQFDATKHSLGVSYTPGQLLRDQLKAVKVICNGLAQTGPVINSITDSVTKSISQVITSGGPAVISGSNIKILGDDPSVGIYLTKDEEGAVPLKVSVIVHNAPSQLTIMLPAIEAGKLYALSVTTQYSGSNKALKTPRSYRFPILLGDENAGGGGGGEAPDPEIPGGGETPDPAA</sequence>
<name>A0A6H0KSI9_9BACE</name>
<feature type="domain" description="Bvu-2165-like IHF-HU-like DNA-binding" evidence="3">
    <location>
        <begin position="9"/>
        <end position="128"/>
    </location>
</feature>
<feature type="domain" description="DUF4469" evidence="2">
    <location>
        <begin position="137"/>
        <end position="234"/>
    </location>
</feature>
<dbReference type="Pfam" id="PF14734">
    <property type="entry name" value="DUF4469"/>
    <property type="match status" value="1"/>
</dbReference>
<dbReference type="CDD" id="cd13833">
    <property type="entry name" value="HU_IHF_like"/>
    <property type="match status" value="1"/>
</dbReference>
<dbReference type="RefSeq" id="WP_167965831.1">
    <property type="nucleotide sequence ID" value="NZ_CP050831.1"/>
</dbReference>
<accession>A0A6H0KSI9</accession>
<keyword evidence="5" id="KW-1185">Reference proteome</keyword>
<dbReference type="InterPro" id="IPR049893">
    <property type="entry name" value="Bvu_2165-like_IHF-HU-DNA_bdg"/>
</dbReference>